<evidence type="ECO:0000256" key="1">
    <source>
        <dbReference type="ARBA" id="ARBA00004370"/>
    </source>
</evidence>
<reference evidence="5 6" key="1">
    <citation type="journal article" date="2013" name="Mar. Genomics">
        <title>Expression of sulfatases in Rhodopirellula baltica and the diversity of sulfatases in the genus Rhodopirellula.</title>
        <authorList>
            <person name="Wegner C.E."/>
            <person name="Richter-Heitmann T."/>
            <person name="Klindworth A."/>
            <person name="Klockow C."/>
            <person name="Richter M."/>
            <person name="Achstetter T."/>
            <person name="Glockner F.O."/>
            <person name="Harder J."/>
        </authorList>
    </citation>
    <scope>NUCLEOTIDE SEQUENCE [LARGE SCALE GENOMIC DNA]</scope>
    <source>
        <strain evidence="5 6">SM1</strain>
    </source>
</reference>
<keyword evidence="3" id="KW-0732">Signal</keyword>
<evidence type="ECO:0000256" key="3">
    <source>
        <dbReference type="SAM" id="SignalP"/>
    </source>
</evidence>
<feature type="domain" description="POTRA" evidence="4">
    <location>
        <begin position="240"/>
        <end position="309"/>
    </location>
</feature>
<comment type="caution">
    <text evidence="5">The sequence shown here is derived from an EMBL/GenBank/DDBJ whole genome shotgun (WGS) entry which is preliminary data.</text>
</comment>
<keyword evidence="6" id="KW-1185">Reference proteome</keyword>
<organism evidence="5 6">
    <name type="scientific">Rhodopirellula maiorica SM1</name>
    <dbReference type="NCBI Taxonomy" id="1265738"/>
    <lineage>
        <taxon>Bacteria</taxon>
        <taxon>Pseudomonadati</taxon>
        <taxon>Planctomycetota</taxon>
        <taxon>Planctomycetia</taxon>
        <taxon>Pirellulales</taxon>
        <taxon>Pirellulaceae</taxon>
        <taxon>Novipirellula</taxon>
    </lineage>
</organism>
<protein>
    <submittedName>
        <fullName evidence="5">Secreted protein</fullName>
    </submittedName>
</protein>
<dbReference type="GO" id="GO:0019867">
    <property type="term" value="C:outer membrane"/>
    <property type="evidence" value="ECO:0007669"/>
    <property type="project" value="InterPro"/>
</dbReference>
<feature type="chain" id="PRO_5004070971" evidence="3">
    <location>
        <begin position="29"/>
        <end position="787"/>
    </location>
</feature>
<feature type="signal peptide" evidence="3">
    <location>
        <begin position="1"/>
        <end position="28"/>
    </location>
</feature>
<dbReference type="PROSITE" id="PS51779">
    <property type="entry name" value="POTRA"/>
    <property type="match status" value="1"/>
</dbReference>
<dbReference type="Pfam" id="PF07244">
    <property type="entry name" value="POTRA"/>
    <property type="match status" value="1"/>
</dbReference>
<name>M5RTL7_9BACT</name>
<dbReference type="EMBL" id="ANOG01000055">
    <property type="protein sequence ID" value="EMI22688.1"/>
    <property type="molecule type" value="Genomic_DNA"/>
</dbReference>
<dbReference type="RefSeq" id="WP_008690657.1">
    <property type="nucleotide sequence ID" value="NZ_ANOG01000055.1"/>
</dbReference>
<accession>M5RTL7</accession>
<dbReference type="Proteomes" id="UP000011991">
    <property type="component" value="Unassembled WGS sequence"/>
</dbReference>
<dbReference type="OrthoDB" id="235162at2"/>
<evidence type="ECO:0000256" key="2">
    <source>
        <dbReference type="ARBA" id="ARBA00023136"/>
    </source>
</evidence>
<dbReference type="PATRIC" id="fig|1265738.3.peg.383"/>
<dbReference type="InterPro" id="IPR010827">
    <property type="entry name" value="BamA/TamA_POTRA"/>
</dbReference>
<comment type="subcellular location">
    <subcellularLocation>
        <location evidence="1">Membrane</location>
    </subcellularLocation>
</comment>
<dbReference type="InterPro" id="IPR034746">
    <property type="entry name" value="POTRA"/>
</dbReference>
<sequence>MTNWIRIGPSLIVIAVALHCCIPATASAQTYPIAKRIEMVGNRSFSKHQLLAKLNAHPQFLIASHAYGDSSKLADVIEQLLVKGYRNKGFDKVIVKCEEVASDDGASPSRWEIRINESKRILCGDVHILSAKQIDPQTLVHRLTQPYADSNTFPNFVRTNSIVVTHWVNEQGKESKLKEAVWKIGDEVRFDSELDLRKQVIQAIADLGFSQSDVLVRFDVDRTQQTATLIVEILDEGAMHRINEIRIQGNSINTNEQILNYLSMATGDIVNHNRLQQMTKRLWESGRFKKQQFRFDKPTQTLSLEVEECNELPPIDEPTNQTATVLMKASHWLSGVAARGDDIETFNDWGDSKLLVIESSDGLFVELKSSFDTSINDRSETMSLLIDRDMFVLNHSRLPECLRIRLSSMDGQIQFSKEHFADPEKDKFLKGTFTLSANTRRDKNEGPLKFNFRSSPVNWLPLAYRESVDRQFIGGELILTHEKESIHIDVESGKVNQWTTANGMLRFAPGLFHAARSTYIQELPEAIHRGDNSANAVTATIGYLISDPVVQTMNRERHEAMPMVERQAISAIRKLVNGGLLYGFDEALTWMDNDRREETFHIHMDAPEDLASEAIVWNLAARLTLQHVDKVFKEGTWPSIIIKESCLHVLEASKYGPKVMQDLVSDQRNGPLCMAAMTLAMKHFNSDSFRQVANIGLQRLTREAFCRDYDSLTAVVGDEFLVRLRSGVATLTEAEIESLANTLQHPGVGDVLRRIQQTSIKAGESESEFWYRVAHDPLAAWLRQNAS</sequence>
<keyword evidence="2" id="KW-0472">Membrane</keyword>
<dbReference type="AlphaFoldDB" id="M5RTL7"/>
<evidence type="ECO:0000313" key="5">
    <source>
        <dbReference type="EMBL" id="EMI22688.1"/>
    </source>
</evidence>
<gene>
    <name evidence="5" type="ORF">RMSM_00381</name>
</gene>
<dbReference type="Gene3D" id="3.10.20.310">
    <property type="entry name" value="membrane protein fhac"/>
    <property type="match status" value="1"/>
</dbReference>
<evidence type="ECO:0000259" key="4">
    <source>
        <dbReference type="PROSITE" id="PS51779"/>
    </source>
</evidence>
<evidence type="ECO:0000313" key="6">
    <source>
        <dbReference type="Proteomes" id="UP000011991"/>
    </source>
</evidence>
<proteinExistence type="predicted"/>